<evidence type="ECO:0000259" key="1">
    <source>
        <dbReference type="Pfam" id="PF04459"/>
    </source>
</evidence>
<protein>
    <submittedName>
        <fullName evidence="2">DUF512 domain-containing protein</fullName>
    </submittedName>
</protein>
<proteinExistence type="predicted"/>
<dbReference type="RefSeq" id="WP_011018615.1">
    <property type="nucleotide sequence ID" value="NZ_DUJS01000004.1"/>
</dbReference>
<dbReference type="InterPro" id="IPR007549">
    <property type="entry name" value="DUF512"/>
</dbReference>
<accession>A0A832T6R2</accession>
<name>A0A832T6R2_9EURY</name>
<comment type="caution">
    <text evidence="2">The sequence shown here is derived from an EMBL/GenBank/DDBJ whole genome shotgun (WGS) entry which is preliminary data.</text>
</comment>
<feature type="domain" description="DUF512" evidence="1">
    <location>
        <begin position="251"/>
        <end position="354"/>
    </location>
</feature>
<sequence>MSTEWVTRHLDYDGEETWLIESHGPPDDPTPPCSPTCRHCYATQLPPDARRHLVIDELSMYPSELVNHPRLEDVVRRARELVESRENLPLKVITSGKFLTGRKLRILLRYVDQLDFHLLSTDPSERAKLTRESVREAARVLELVREAAREVDTVANVVAVPDYNLNSLPRILRNLDEWGLHKCVVIPVGVTRYNREGIRPPTPDEMRFLWEICRRMDRELDLDVVPCDSLVPLEEHLEGLDDLASRCAEALGGVDSRVGLVTGEMFGPVIEELCRATNEKLGREVLEPVIVENRYFGGNIGCAGLLTGEDVLHELEHRDLDVAIVPRISVELGSFIDGVTIFEVSLHAGCEIVVGPERLEDLPDVLVEITHSVTV</sequence>
<gene>
    <name evidence="2" type="ORF">HA336_05215</name>
</gene>
<evidence type="ECO:0000313" key="2">
    <source>
        <dbReference type="EMBL" id="HII70614.1"/>
    </source>
</evidence>
<reference evidence="2" key="1">
    <citation type="journal article" date="2020" name="bioRxiv">
        <title>A rank-normalized archaeal taxonomy based on genome phylogeny resolves widespread incomplete and uneven classifications.</title>
        <authorList>
            <person name="Rinke C."/>
            <person name="Chuvochina M."/>
            <person name="Mussig A.J."/>
            <person name="Chaumeil P.-A."/>
            <person name="Waite D.W."/>
            <person name="Whitman W.B."/>
            <person name="Parks D.H."/>
            <person name="Hugenholtz P."/>
        </authorList>
    </citation>
    <scope>NUCLEOTIDE SEQUENCE</scope>
    <source>
        <strain evidence="2">UBA8853</strain>
    </source>
</reference>
<dbReference type="GeneID" id="1477546"/>
<dbReference type="Pfam" id="PF04459">
    <property type="entry name" value="DUF512"/>
    <property type="match status" value="1"/>
</dbReference>
<dbReference type="Gene3D" id="3.20.20.70">
    <property type="entry name" value="Aldolase class I"/>
    <property type="match status" value="1"/>
</dbReference>
<dbReference type="Proteomes" id="UP000619545">
    <property type="component" value="Unassembled WGS sequence"/>
</dbReference>
<dbReference type="PIRSF" id="PIRSF018654">
    <property type="entry name" value="Fe-S_or_NB_arc"/>
    <property type="match status" value="1"/>
</dbReference>
<organism evidence="2 3">
    <name type="scientific">Methanopyrus kandleri</name>
    <dbReference type="NCBI Taxonomy" id="2320"/>
    <lineage>
        <taxon>Archaea</taxon>
        <taxon>Methanobacteriati</taxon>
        <taxon>Methanobacteriota</taxon>
        <taxon>Methanomada group</taxon>
        <taxon>Methanopyri</taxon>
        <taxon>Methanopyrales</taxon>
        <taxon>Methanopyraceae</taxon>
        <taxon>Methanopyrus</taxon>
    </lineage>
</organism>
<dbReference type="InterPro" id="IPR013785">
    <property type="entry name" value="Aldolase_TIM"/>
</dbReference>
<dbReference type="SUPFAM" id="SSF102114">
    <property type="entry name" value="Radical SAM enzymes"/>
    <property type="match status" value="1"/>
</dbReference>
<dbReference type="EMBL" id="DUJS01000004">
    <property type="protein sequence ID" value="HII70614.1"/>
    <property type="molecule type" value="Genomic_DNA"/>
</dbReference>
<dbReference type="InterPro" id="IPR014494">
    <property type="entry name" value="Fe-S_OxRdtase_NifB-like_arc"/>
</dbReference>
<evidence type="ECO:0000313" key="3">
    <source>
        <dbReference type="Proteomes" id="UP000619545"/>
    </source>
</evidence>
<dbReference type="AlphaFoldDB" id="A0A832T6R2"/>
<dbReference type="InterPro" id="IPR058240">
    <property type="entry name" value="rSAM_sf"/>
</dbReference>